<evidence type="ECO:0000313" key="2">
    <source>
        <dbReference type="Proteomes" id="UP000762703"/>
    </source>
</evidence>
<dbReference type="Proteomes" id="UP000762703">
    <property type="component" value="Unassembled WGS sequence"/>
</dbReference>
<dbReference type="RefSeq" id="WP_303736180.1">
    <property type="nucleotide sequence ID" value="NZ_SUTE01000015.1"/>
</dbReference>
<organism evidence="1 2">
    <name type="scientific">Methanobrevibacter millerae</name>
    <dbReference type="NCBI Taxonomy" id="230361"/>
    <lineage>
        <taxon>Archaea</taxon>
        <taxon>Methanobacteriati</taxon>
        <taxon>Methanobacteriota</taxon>
        <taxon>Methanomada group</taxon>
        <taxon>Methanobacteria</taxon>
        <taxon>Methanobacteriales</taxon>
        <taxon>Methanobacteriaceae</taxon>
        <taxon>Methanobrevibacter</taxon>
    </lineage>
</organism>
<reference evidence="1" key="1">
    <citation type="submission" date="2019-04" db="EMBL/GenBank/DDBJ databases">
        <title>Evolution of Biomass-Degrading Anaerobic Consortia Revealed by Metagenomics.</title>
        <authorList>
            <person name="Peng X."/>
        </authorList>
    </citation>
    <scope>NUCLEOTIDE SEQUENCE</scope>
    <source>
        <strain evidence="1">SIG12</strain>
    </source>
</reference>
<name>A0A8T3VBJ7_9EURY</name>
<accession>A0A8T3VBJ7</accession>
<evidence type="ECO:0000313" key="1">
    <source>
        <dbReference type="EMBL" id="MBE6504532.1"/>
    </source>
</evidence>
<gene>
    <name evidence="1" type="ORF">E7Z73_02135</name>
</gene>
<dbReference type="EMBL" id="SUTE01000015">
    <property type="protein sequence ID" value="MBE6504532.1"/>
    <property type="molecule type" value="Genomic_DNA"/>
</dbReference>
<sequence length="71" mass="8439">MITKTVPKEIYGELPVFELFLNEIDEYRELVKQNKASLLKKDKEMSTMRDELSHKDKLIESLQKLLEIRNS</sequence>
<proteinExistence type="predicted"/>
<protein>
    <submittedName>
        <fullName evidence="1">Uncharacterized protein</fullName>
    </submittedName>
</protein>
<comment type="caution">
    <text evidence="1">The sequence shown here is derived from an EMBL/GenBank/DDBJ whole genome shotgun (WGS) entry which is preliminary data.</text>
</comment>
<dbReference type="AlphaFoldDB" id="A0A8T3VBJ7"/>